<reference evidence="2 3" key="1">
    <citation type="journal article" date="2017" name="Antonie Van Leeuwenhoek">
        <title>Phylogenomic resolution of the bacterial genus Pantoea and its relationship with Erwinia and Tatumella.</title>
        <authorList>
            <person name="Palmer M."/>
            <person name="Steenkamp E.T."/>
            <person name="Coetzee M.P."/>
            <person name="Chan W.Y."/>
            <person name="van Zyl E."/>
            <person name="De Maayer P."/>
            <person name="Coutinho T.A."/>
            <person name="Blom J."/>
            <person name="Smits T.H."/>
            <person name="Duffy B."/>
            <person name="Venter S.N."/>
        </authorList>
    </citation>
    <scope>NUCLEOTIDE SEQUENCE [LARGE SCALE GENOMIC DNA]</scope>
    <source>
        <strain evidence="2 3">LMG 2657</strain>
    </source>
</reference>
<evidence type="ECO:0000313" key="2">
    <source>
        <dbReference type="EMBL" id="ORM89240.1"/>
    </source>
</evidence>
<sequence length="303" mass="33183">MADPTLEVESVLKGSLLSEDDLRIILTFVNELDSETLAQFESDTDSGIMNEFMKLQLASQRRIEQEDYGRTRDEEESIGLRNMAGSTLDNNQDVFQNYSTSVKGYGGNVYDDTQKSNYSMAAQVVSVIGAFSGAGSLFATTAAAQAGEALMSNIYVRYTLGAIGVLGISGGCALAVRNLLSDRQVATNKKLLDAMKKMAKARVKLTTFFNETRVKILKDEEKAKKSALLYMNRRPVNLAGAGNVQARMEKLFSNVLLTDTSPLTAKILLKSNDYYVSLNDDSNHPTTISKDDLKLMGEIAGMF</sequence>
<dbReference type="AlphaFoldDB" id="A0A1X1EJW7"/>
<comment type="caution">
    <text evidence="2">The sequence shown here is derived from an EMBL/GenBank/DDBJ whole genome shotgun (WGS) entry which is preliminary data.</text>
</comment>
<keyword evidence="1" id="KW-0472">Membrane</keyword>
<accession>A0A1X1EJW7</accession>
<organism evidence="2 3">
    <name type="scientific">Pantoea cypripedii</name>
    <name type="common">Pectobacterium cypripedii</name>
    <name type="synonym">Erwinia cypripedii</name>
    <dbReference type="NCBI Taxonomy" id="55209"/>
    <lineage>
        <taxon>Bacteria</taxon>
        <taxon>Pseudomonadati</taxon>
        <taxon>Pseudomonadota</taxon>
        <taxon>Gammaproteobacteria</taxon>
        <taxon>Enterobacterales</taxon>
        <taxon>Erwiniaceae</taxon>
        <taxon>Pantoea</taxon>
    </lineage>
</organism>
<evidence type="ECO:0000256" key="1">
    <source>
        <dbReference type="SAM" id="Phobius"/>
    </source>
</evidence>
<dbReference type="EMBL" id="MLJI01000002">
    <property type="protein sequence ID" value="ORM89240.1"/>
    <property type="molecule type" value="Genomic_DNA"/>
</dbReference>
<dbReference type="OrthoDB" id="6566376at2"/>
<name>A0A1X1EJW7_PANCY</name>
<keyword evidence="1" id="KW-1133">Transmembrane helix</keyword>
<dbReference type="RefSeq" id="WP_084878947.1">
    <property type="nucleotide sequence ID" value="NZ_JAGGMY010000006.1"/>
</dbReference>
<dbReference type="Proteomes" id="UP000193749">
    <property type="component" value="Unassembled WGS sequence"/>
</dbReference>
<keyword evidence="3" id="KW-1185">Reference proteome</keyword>
<keyword evidence="1" id="KW-0812">Transmembrane</keyword>
<evidence type="ECO:0000313" key="3">
    <source>
        <dbReference type="Proteomes" id="UP000193749"/>
    </source>
</evidence>
<feature type="transmembrane region" description="Helical" evidence="1">
    <location>
        <begin position="158"/>
        <end position="180"/>
    </location>
</feature>
<feature type="transmembrane region" description="Helical" evidence="1">
    <location>
        <begin position="124"/>
        <end position="146"/>
    </location>
</feature>
<proteinExistence type="predicted"/>
<protein>
    <submittedName>
        <fullName evidence="2">Uncharacterized protein</fullName>
    </submittedName>
</protein>
<gene>
    <name evidence="2" type="ORF">HA50_21555</name>
</gene>